<keyword evidence="9" id="KW-1185">Reference proteome</keyword>
<feature type="transmembrane region" description="Helical" evidence="7">
    <location>
        <begin position="134"/>
        <end position="156"/>
    </location>
</feature>
<evidence type="ECO:0000256" key="1">
    <source>
        <dbReference type="ARBA" id="ARBA00004141"/>
    </source>
</evidence>
<feature type="transmembrane region" description="Helical" evidence="7">
    <location>
        <begin position="20"/>
        <end position="36"/>
    </location>
</feature>
<evidence type="ECO:0000256" key="2">
    <source>
        <dbReference type="ARBA" id="ARBA00022692"/>
    </source>
</evidence>
<accession>A0ABU6VWK0</accession>
<keyword evidence="2 7" id="KW-0812">Transmembrane</keyword>
<evidence type="ECO:0000313" key="9">
    <source>
        <dbReference type="Proteomes" id="UP001341840"/>
    </source>
</evidence>
<dbReference type="PANTHER" id="PTHR31419">
    <property type="entry name" value="PROTEIN PIN-LIKES 2"/>
    <property type="match status" value="1"/>
</dbReference>
<feature type="transmembrane region" description="Helical" evidence="7">
    <location>
        <begin position="367"/>
        <end position="391"/>
    </location>
</feature>
<sequence>MVNVKSGNEGEDLGSALQPLLKMLCLTGIGVILANPKHQFIPKATFKLLSKLVFALFLPCLIFCNLGGSISYERLVEWWFIPVNVILSTALGCMLGIIVTAGFGNTGNLLLAMVGSVCHTEKHPFGDKCREGGVAYVSLSQGIAVILLYTFVYHMMEPPLQYYEVDDDEEQQQQQPQDERPLSKTNNVSTPLLVQAEWLGIEENESGVCKTPLIARIFRDSDNSSAIPEENAGNALESIRCLAEPRVVKKIRAIAEKTPVWNIFQPPTVASLLAIIIGTVPHLKTLFFGYDAPFSFITDSMNILAGAVVPSVMLILGGVLAEGPNESKLGLRTMNGIIVARLVVLPLIGIGVVALANKMNFLVHNDLMFKFVLLLQYTSPTAILLGAIASLRGYAVSEASALLFWQHLFALLSFSLYIFWQS</sequence>
<feature type="transmembrane region" description="Helical" evidence="7">
    <location>
        <begin position="333"/>
        <end position="355"/>
    </location>
</feature>
<protein>
    <submittedName>
        <fullName evidence="8">Uncharacterized protein</fullName>
    </submittedName>
</protein>
<name>A0ABU6VWK0_9FABA</name>
<keyword evidence="4 7" id="KW-0472">Membrane</keyword>
<evidence type="ECO:0000256" key="4">
    <source>
        <dbReference type="ARBA" id="ARBA00023136"/>
    </source>
</evidence>
<dbReference type="InterPro" id="IPR004776">
    <property type="entry name" value="Mem_transp_PIN-like"/>
</dbReference>
<gene>
    <name evidence="8" type="ORF">PIB30_085741</name>
</gene>
<feature type="region of interest" description="Disordered" evidence="6">
    <location>
        <begin position="167"/>
        <end position="186"/>
    </location>
</feature>
<dbReference type="PANTHER" id="PTHR31419:SF2">
    <property type="entry name" value="PROTEIN PIN-LIKES 2"/>
    <property type="match status" value="1"/>
</dbReference>
<comment type="subcellular location">
    <subcellularLocation>
        <location evidence="1">Membrane</location>
        <topology evidence="1">Multi-pass membrane protein</topology>
    </subcellularLocation>
</comment>
<dbReference type="Proteomes" id="UP001341840">
    <property type="component" value="Unassembled WGS sequence"/>
</dbReference>
<evidence type="ECO:0000256" key="7">
    <source>
        <dbReference type="SAM" id="Phobius"/>
    </source>
</evidence>
<reference evidence="8 9" key="1">
    <citation type="journal article" date="2023" name="Plants (Basel)">
        <title>Bridging the Gap: Combining Genomics and Transcriptomics Approaches to Understand Stylosanthes scabra, an Orphan Legume from the Brazilian Caatinga.</title>
        <authorList>
            <person name="Ferreira-Neto J.R.C."/>
            <person name="da Silva M.D."/>
            <person name="Binneck E."/>
            <person name="de Melo N.F."/>
            <person name="da Silva R.H."/>
            <person name="de Melo A.L.T.M."/>
            <person name="Pandolfi V."/>
            <person name="Bustamante F.O."/>
            <person name="Brasileiro-Vidal A.C."/>
            <person name="Benko-Iseppon A.M."/>
        </authorList>
    </citation>
    <scope>NUCLEOTIDE SEQUENCE [LARGE SCALE GENOMIC DNA]</scope>
    <source>
        <tissue evidence="8">Leaves</tissue>
    </source>
</reference>
<proteinExistence type="predicted"/>
<organism evidence="8 9">
    <name type="scientific">Stylosanthes scabra</name>
    <dbReference type="NCBI Taxonomy" id="79078"/>
    <lineage>
        <taxon>Eukaryota</taxon>
        <taxon>Viridiplantae</taxon>
        <taxon>Streptophyta</taxon>
        <taxon>Embryophyta</taxon>
        <taxon>Tracheophyta</taxon>
        <taxon>Spermatophyta</taxon>
        <taxon>Magnoliopsida</taxon>
        <taxon>eudicotyledons</taxon>
        <taxon>Gunneridae</taxon>
        <taxon>Pentapetalae</taxon>
        <taxon>rosids</taxon>
        <taxon>fabids</taxon>
        <taxon>Fabales</taxon>
        <taxon>Fabaceae</taxon>
        <taxon>Papilionoideae</taxon>
        <taxon>50 kb inversion clade</taxon>
        <taxon>dalbergioids sensu lato</taxon>
        <taxon>Dalbergieae</taxon>
        <taxon>Pterocarpus clade</taxon>
        <taxon>Stylosanthes</taxon>
    </lineage>
</organism>
<feature type="transmembrane region" description="Helical" evidence="7">
    <location>
        <begin position="269"/>
        <end position="290"/>
    </location>
</feature>
<evidence type="ECO:0000256" key="5">
    <source>
        <dbReference type="ARBA" id="ARBA00023294"/>
    </source>
</evidence>
<keyword evidence="3 7" id="KW-1133">Transmembrane helix</keyword>
<feature type="transmembrane region" description="Helical" evidence="7">
    <location>
        <begin position="403"/>
        <end position="420"/>
    </location>
</feature>
<evidence type="ECO:0000256" key="3">
    <source>
        <dbReference type="ARBA" id="ARBA00022989"/>
    </source>
</evidence>
<feature type="transmembrane region" description="Helical" evidence="7">
    <location>
        <begin position="48"/>
        <end position="72"/>
    </location>
</feature>
<feature type="transmembrane region" description="Helical" evidence="7">
    <location>
        <begin position="302"/>
        <end position="321"/>
    </location>
</feature>
<dbReference type="EMBL" id="JASCZI010152476">
    <property type="protein sequence ID" value="MED6176193.1"/>
    <property type="molecule type" value="Genomic_DNA"/>
</dbReference>
<feature type="transmembrane region" description="Helical" evidence="7">
    <location>
        <begin position="78"/>
        <end position="103"/>
    </location>
</feature>
<dbReference type="Pfam" id="PF03547">
    <property type="entry name" value="Mem_trans"/>
    <property type="match status" value="1"/>
</dbReference>
<dbReference type="InterPro" id="IPR039305">
    <property type="entry name" value="PILS2/6"/>
</dbReference>
<evidence type="ECO:0000256" key="6">
    <source>
        <dbReference type="SAM" id="MobiDB-lite"/>
    </source>
</evidence>
<comment type="caution">
    <text evidence="8">The sequence shown here is derived from an EMBL/GenBank/DDBJ whole genome shotgun (WGS) entry which is preliminary data.</text>
</comment>
<evidence type="ECO:0000313" key="8">
    <source>
        <dbReference type="EMBL" id="MED6176193.1"/>
    </source>
</evidence>
<keyword evidence="5" id="KW-0927">Auxin signaling pathway</keyword>